<keyword evidence="3" id="KW-1185">Reference proteome</keyword>
<reference evidence="2" key="1">
    <citation type="submission" date="2023-07" db="EMBL/GenBank/DDBJ databases">
        <authorList>
            <consortium name="AG Swart"/>
            <person name="Singh M."/>
            <person name="Singh A."/>
            <person name="Seah K."/>
            <person name="Emmerich C."/>
        </authorList>
    </citation>
    <scope>NUCLEOTIDE SEQUENCE</scope>
    <source>
        <strain evidence="2">DP1</strain>
    </source>
</reference>
<evidence type="ECO:0000313" key="3">
    <source>
        <dbReference type="Proteomes" id="UP001295684"/>
    </source>
</evidence>
<proteinExistence type="predicted"/>
<comment type="caution">
    <text evidence="2">The sequence shown here is derived from an EMBL/GenBank/DDBJ whole genome shotgun (WGS) entry which is preliminary data.</text>
</comment>
<feature type="transmembrane region" description="Helical" evidence="1">
    <location>
        <begin position="107"/>
        <end position="132"/>
    </location>
</feature>
<accession>A0AAD1Y0D3</accession>
<sequence>MIYYVEKPRKEDSIGHILIRLLNLMLVLLDLAFIGYMMIIGFGDDRLIGAIILHSVILLPSLIYQAFPFARKSFLFRWFARKISSMQLGISVVTIAALLLIDNDLIRIFILGLLIGFVLPSALLSLTLLLLLNSDQNTNSQVYLLPINAPLHQCYTII</sequence>
<name>A0AAD1Y0D3_EUPCR</name>
<gene>
    <name evidence="2" type="ORF">ECRASSUSDP1_LOCUS24361</name>
</gene>
<dbReference type="EMBL" id="CAMPGE010025079">
    <property type="protein sequence ID" value="CAI2382873.1"/>
    <property type="molecule type" value="Genomic_DNA"/>
</dbReference>
<organism evidence="2 3">
    <name type="scientific">Euplotes crassus</name>
    <dbReference type="NCBI Taxonomy" id="5936"/>
    <lineage>
        <taxon>Eukaryota</taxon>
        <taxon>Sar</taxon>
        <taxon>Alveolata</taxon>
        <taxon>Ciliophora</taxon>
        <taxon>Intramacronucleata</taxon>
        <taxon>Spirotrichea</taxon>
        <taxon>Hypotrichia</taxon>
        <taxon>Euplotida</taxon>
        <taxon>Euplotidae</taxon>
        <taxon>Moneuplotes</taxon>
    </lineage>
</organism>
<evidence type="ECO:0000313" key="2">
    <source>
        <dbReference type="EMBL" id="CAI2382873.1"/>
    </source>
</evidence>
<protein>
    <submittedName>
        <fullName evidence="2">Uncharacterized protein</fullName>
    </submittedName>
</protein>
<dbReference type="AlphaFoldDB" id="A0AAD1Y0D3"/>
<feature type="transmembrane region" description="Helical" evidence="1">
    <location>
        <begin position="79"/>
        <end position="101"/>
    </location>
</feature>
<feature type="transmembrane region" description="Helical" evidence="1">
    <location>
        <begin position="47"/>
        <end position="67"/>
    </location>
</feature>
<evidence type="ECO:0000256" key="1">
    <source>
        <dbReference type="SAM" id="Phobius"/>
    </source>
</evidence>
<keyword evidence="1" id="KW-0472">Membrane</keyword>
<feature type="transmembrane region" description="Helical" evidence="1">
    <location>
        <begin position="21"/>
        <end position="41"/>
    </location>
</feature>
<keyword evidence="1" id="KW-1133">Transmembrane helix</keyword>
<dbReference type="Proteomes" id="UP001295684">
    <property type="component" value="Unassembled WGS sequence"/>
</dbReference>
<keyword evidence="1" id="KW-0812">Transmembrane</keyword>